<accession>A0A918SXR3</accession>
<sequence>MVLDSLLSQIQDILSAPRWAYPDSPGSANVPRLTTRLTPEQFQSLRAVPEGAFLLDLLDLFEEALNDDWLPFELAGLPLPKAREFLSNLAGYMREHQQLAPVEQARAMHRALAELVA</sequence>
<evidence type="ECO:0000313" key="2">
    <source>
        <dbReference type="Proteomes" id="UP000646426"/>
    </source>
</evidence>
<comment type="caution">
    <text evidence="1">The sequence shown here is derived from an EMBL/GenBank/DDBJ whole genome shotgun (WGS) entry which is preliminary data.</text>
</comment>
<dbReference type="Proteomes" id="UP000646426">
    <property type="component" value="Unassembled WGS sequence"/>
</dbReference>
<name>A0A918SXR3_9GAMM</name>
<keyword evidence="2" id="KW-1185">Reference proteome</keyword>
<dbReference type="AlphaFoldDB" id="A0A918SXR3"/>
<reference evidence="1" key="1">
    <citation type="journal article" date="2014" name="Int. J. Syst. Evol. Microbiol.">
        <title>Complete genome sequence of Corynebacterium casei LMG S-19264T (=DSM 44701T), isolated from a smear-ripened cheese.</title>
        <authorList>
            <consortium name="US DOE Joint Genome Institute (JGI-PGF)"/>
            <person name="Walter F."/>
            <person name="Albersmeier A."/>
            <person name="Kalinowski J."/>
            <person name="Ruckert C."/>
        </authorList>
    </citation>
    <scope>NUCLEOTIDE SEQUENCE</scope>
    <source>
        <strain evidence="1">KCTC 23077</strain>
    </source>
</reference>
<dbReference type="RefSeq" id="WP_189454330.1">
    <property type="nucleotide sequence ID" value="NZ_BMYD01000001.1"/>
</dbReference>
<gene>
    <name evidence="1" type="ORF">GCM10007067_12460</name>
</gene>
<protein>
    <submittedName>
        <fullName evidence="1">Uncharacterized protein</fullName>
    </submittedName>
</protein>
<dbReference type="EMBL" id="BMYD01000001">
    <property type="protein sequence ID" value="GHA76698.1"/>
    <property type="molecule type" value="Genomic_DNA"/>
</dbReference>
<organism evidence="1 2">
    <name type="scientific">Cognatilysobacter bugurensis</name>
    <dbReference type="NCBI Taxonomy" id="543356"/>
    <lineage>
        <taxon>Bacteria</taxon>
        <taxon>Pseudomonadati</taxon>
        <taxon>Pseudomonadota</taxon>
        <taxon>Gammaproteobacteria</taxon>
        <taxon>Lysobacterales</taxon>
        <taxon>Lysobacteraceae</taxon>
        <taxon>Cognatilysobacter</taxon>
    </lineage>
</organism>
<reference evidence="1" key="2">
    <citation type="submission" date="2020-09" db="EMBL/GenBank/DDBJ databases">
        <authorList>
            <person name="Sun Q."/>
            <person name="Kim S."/>
        </authorList>
    </citation>
    <scope>NUCLEOTIDE SEQUENCE</scope>
    <source>
        <strain evidence="1">KCTC 23077</strain>
    </source>
</reference>
<proteinExistence type="predicted"/>
<evidence type="ECO:0000313" key="1">
    <source>
        <dbReference type="EMBL" id="GHA76698.1"/>
    </source>
</evidence>